<dbReference type="Proteomes" id="UP001259832">
    <property type="component" value="Unassembled WGS sequence"/>
</dbReference>
<keyword evidence="1" id="KW-0928">Hypersensitive response elicitation</keyword>
<evidence type="ECO:0000256" key="1">
    <source>
        <dbReference type="RuleBase" id="RU368111"/>
    </source>
</evidence>
<name>A0AAD9GME6_9STRA</name>
<accession>A0AAD9GME6</accession>
<evidence type="ECO:0000313" key="3">
    <source>
        <dbReference type="EMBL" id="KAK1941519.1"/>
    </source>
</evidence>
<dbReference type="GO" id="GO:0005576">
    <property type="term" value="C:extracellular region"/>
    <property type="evidence" value="ECO:0007669"/>
    <property type="project" value="UniProtKB-SubCell"/>
</dbReference>
<dbReference type="Pfam" id="PF00964">
    <property type="entry name" value="Elicitin"/>
    <property type="match status" value="1"/>
</dbReference>
<feature type="chain" id="PRO_5042442500" description="Elicitin" evidence="2">
    <location>
        <begin position="20"/>
        <end position="137"/>
    </location>
</feature>
<comment type="function">
    <text evidence="1">Induces local and distal defense responses (incompatible hypersensitive reaction) in plants from the solanaceae and cruciferae families. Elicits leaf necrosis and causes the accumulation of pathogenesis-related proteins. Might interact with the lipidic molecules of the plasma membrane.</text>
</comment>
<comment type="subcellular location">
    <subcellularLocation>
        <location evidence="1">Secreted</location>
    </subcellularLocation>
</comment>
<dbReference type="AlphaFoldDB" id="A0AAD9GME6"/>
<evidence type="ECO:0000256" key="2">
    <source>
        <dbReference type="SAM" id="SignalP"/>
    </source>
</evidence>
<keyword evidence="5" id="KW-1185">Reference proteome</keyword>
<proteinExistence type="inferred from homology"/>
<dbReference type="EMBL" id="JASMQC010000012">
    <property type="protein sequence ID" value="KAK1941525.1"/>
    <property type="molecule type" value="Genomic_DNA"/>
</dbReference>
<feature type="signal peptide" evidence="2">
    <location>
        <begin position="1"/>
        <end position="19"/>
    </location>
</feature>
<organism evidence="3 5">
    <name type="scientific">Phytophthora citrophthora</name>
    <dbReference type="NCBI Taxonomy" id="4793"/>
    <lineage>
        <taxon>Eukaryota</taxon>
        <taxon>Sar</taxon>
        <taxon>Stramenopiles</taxon>
        <taxon>Oomycota</taxon>
        <taxon>Peronosporomycetes</taxon>
        <taxon>Peronosporales</taxon>
        <taxon>Peronosporaceae</taxon>
        <taxon>Phytophthora</taxon>
    </lineage>
</organism>
<comment type="similarity">
    <text evidence="1">Belongs to the elicitin family.</text>
</comment>
<dbReference type="GO" id="GO:0052040">
    <property type="term" value="P:symbiont-mediated perturbation of host programmed cell death"/>
    <property type="evidence" value="ECO:0007669"/>
    <property type="project" value="UniProtKB-UniRule"/>
</dbReference>
<keyword evidence="2" id="KW-0732">Signal</keyword>
<dbReference type="SMART" id="SM01187">
    <property type="entry name" value="Elicitin"/>
    <property type="match status" value="1"/>
</dbReference>
<protein>
    <recommendedName>
        <fullName evidence="1">Elicitin</fullName>
    </recommendedName>
</protein>
<evidence type="ECO:0000313" key="5">
    <source>
        <dbReference type="Proteomes" id="UP001259832"/>
    </source>
</evidence>
<keyword evidence="1" id="KW-1015">Disulfide bond</keyword>
<sequence length="137" mass="14807">MHTSPVSSLLFTIAATTSAQELCVSSISDPIVATLDDSALFSSCAIPEIGVQTRVSSLFDVLQFSTKDFLIFCKASGCLSPVRALMDSIPSNCLIQYHGSAHNLSREISTLYEDCVKSNNAVDQAANDDMSRYFLDI</sequence>
<comment type="caution">
    <text evidence="3">The sequence shown here is derived from an EMBL/GenBank/DDBJ whole genome shotgun (WGS) entry which is preliminary data.</text>
</comment>
<gene>
    <name evidence="3" type="ORF">P3T76_007385</name>
    <name evidence="4" type="ORF">P3T76_007391</name>
</gene>
<dbReference type="InterPro" id="IPR002200">
    <property type="entry name" value="Elicitin"/>
</dbReference>
<dbReference type="EMBL" id="JASMQC010000012">
    <property type="protein sequence ID" value="KAK1941519.1"/>
    <property type="molecule type" value="Genomic_DNA"/>
</dbReference>
<evidence type="ECO:0000313" key="4">
    <source>
        <dbReference type="EMBL" id="KAK1941525.1"/>
    </source>
</evidence>
<keyword evidence="1" id="KW-0964">Secreted</keyword>
<reference evidence="3" key="1">
    <citation type="submission" date="2023-08" db="EMBL/GenBank/DDBJ databases">
        <title>Reference Genome Resource for the Citrus Pathogen Phytophthora citrophthora.</title>
        <authorList>
            <person name="Moller H."/>
            <person name="Coetzee B."/>
            <person name="Rose L.J."/>
            <person name="Van Niekerk J.M."/>
        </authorList>
    </citation>
    <scope>NUCLEOTIDE SEQUENCE</scope>
    <source>
        <strain evidence="3">STE-U-9442</strain>
    </source>
</reference>